<keyword evidence="6 11" id="KW-0812">Transmembrane</keyword>
<evidence type="ECO:0000256" key="2">
    <source>
        <dbReference type="ARBA" id="ARBA00007379"/>
    </source>
</evidence>
<evidence type="ECO:0000259" key="12">
    <source>
        <dbReference type="Pfam" id="PF02687"/>
    </source>
</evidence>
<comment type="subcellular location">
    <subcellularLocation>
        <location evidence="1">Cell membrane</location>
        <topology evidence="1">Multi-pass membrane protein</topology>
    </subcellularLocation>
</comment>
<dbReference type="Proteomes" id="UP000606193">
    <property type="component" value="Unassembled WGS sequence"/>
</dbReference>
<keyword evidence="5 10" id="KW-0132">Cell division</keyword>
<protein>
    <recommendedName>
        <fullName evidence="3 10">Cell division protein FtsX</fullName>
    </recommendedName>
</protein>
<dbReference type="InterPro" id="IPR058204">
    <property type="entry name" value="FtsX_firmicutes-type"/>
</dbReference>
<evidence type="ECO:0000256" key="7">
    <source>
        <dbReference type="ARBA" id="ARBA00022989"/>
    </source>
</evidence>
<dbReference type="InterPro" id="IPR004513">
    <property type="entry name" value="FtsX"/>
</dbReference>
<sequence length="300" mass="32965">MSTLWYGLKQGIKSIIQNKIFSLAAIGTITACLFLLGVFYSLFTNFQHMVYNAESTVGIIVFFDEEATDAQISSIGEQIKARKEVERVDFVSAEEAWKRFQSEILEDQKELMNVFGNDNPLEHSASYEVYLKDVTKQSEMVSFIEGLSGVRKVNSAQDAATGFGSFNMLIGYVSVSIIILLILVSVFLIYSAVDMGINVRKDEIAIMKLIGATDLFVRLPFIVEGIAMGIIGAAVPLVILRIMYENVVSFIVAHFSALSGWLAFVSTGQVFQVLVPLCMGIGIGIGVLGSTMSVRKHLQV</sequence>
<dbReference type="PANTHER" id="PTHR47755:SF1">
    <property type="entry name" value="CELL DIVISION PROTEIN FTSX"/>
    <property type="match status" value="1"/>
</dbReference>
<evidence type="ECO:0000256" key="10">
    <source>
        <dbReference type="PIRNR" id="PIRNR003097"/>
    </source>
</evidence>
<dbReference type="Pfam" id="PF02687">
    <property type="entry name" value="FtsX"/>
    <property type="match status" value="1"/>
</dbReference>
<evidence type="ECO:0000256" key="6">
    <source>
        <dbReference type="ARBA" id="ARBA00022692"/>
    </source>
</evidence>
<dbReference type="RefSeq" id="WP_249298322.1">
    <property type="nucleotide sequence ID" value="NZ_JACRSX010000017.1"/>
</dbReference>
<comment type="caution">
    <text evidence="14">The sequence shown here is derived from an EMBL/GenBank/DDBJ whole genome shotgun (WGS) entry which is preliminary data.</text>
</comment>
<comment type="similarity">
    <text evidence="2 10">Belongs to the ABC-4 integral membrane protein family. FtsX subfamily.</text>
</comment>
<keyword evidence="15" id="KW-1185">Reference proteome</keyword>
<proteinExistence type="inferred from homology"/>
<evidence type="ECO:0000256" key="3">
    <source>
        <dbReference type="ARBA" id="ARBA00021907"/>
    </source>
</evidence>
<feature type="transmembrane region" description="Helical" evidence="11">
    <location>
        <begin position="169"/>
        <end position="193"/>
    </location>
</feature>
<organism evidence="14 15">
    <name type="scientific">Jutongia huaianensis</name>
    <dbReference type="NCBI Taxonomy" id="2763668"/>
    <lineage>
        <taxon>Bacteria</taxon>
        <taxon>Bacillati</taxon>
        <taxon>Bacillota</taxon>
        <taxon>Clostridia</taxon>
        <taxon>Lachnospirales</taxon>
        <taxon>Lachnospiraceae</taxon>
        <taxon>Jutongia</taxon>
    </lineage>
</organism>
<reference evidence="14 15" key="1">
    <citation type="submission" date="2020-08" db="EMBL/GenBank/DDBJ databases">
        <title>Genome public.</title>
        <authorList>
            <person name="Liu C."/>
            <person name="Sun Q."/>
        </authorList>
    </citation>
    <scope>NUCLEOTIDE SEQUENCE [LARGE SCALE GENOMIC DNA]</scope>
    <source>
        <strain evidence="14 15">NSJ-37</strain>
    </source>
</reference>
<keyword evidence="9 10" id="KW-0131">Cell cycle</keyword>
<evidence type="ECO:0000313" key="14">
    <source>
        <dbReference type="EMBL" id="MBC8563184.1"/>
    </source>
</evidence>
<dbReference type="NCBIfam" id="NF038347">
    <property type="entry name" value="FtsX_Gpos"/>
    <property type="match status" value="1"/>
</dbReference>
<evidence type="ECO:0000256" key="4">
    <source>
        <dbReference type="ARBA" id="ARBA00022475"/>
    </source>
</evidence>
<evidence type="ECO:0000256" key="1">
    <source>
        <dbReference type="ARBA" id="ARBA00004651"/>
    </source>
</evidence>
<evidence type="ECO:0000256" key="9">
    <source>
        <dbReference type="ARBA" id="ARBA00023306"/>
    </source>
</evidence>
<evidence type="ECO:0000256" key="11">
    <source>
        <dbReference type="SAM" id="Phobius"/>
    </source>
</evidence>
<feature type="domain" description="FtsX extracellular" evidence="13">
    <location>
        <begin position="58"/>
        <end position="153"/>
    </location>
</feature>
<keyword evidence="7 11" id="KW-1133">Transmembrane helix</keyword>
<dbReference type="PIRSF" id="PIRSF003097">
    <property type="entry name" value="FtsX"/>
    <property type="match status" value="1"/>
</dbReference>
<keyword evidence="4 10" id="KW-1003">Cell membrane</keyword>
<dbReference type="InterPro" id="IPR040690">
    <property type="entry name" value="FtsX_ECD"/>
</dbReference>
<evidence type="ECO:0000256" key="5">
    <source>
        <dbReference type="ARBA" id="ARBA00022618"/>
    </source>
</evidence>
<feature type="domain" description="ABC3 transporter permease C-terminal" evidence="12">
    <location>
        <begin position="176"/>
        <end position="296"/>
    </location>
</feature>
<feature type="transmembrane region" description="Helical" evidence="11">
    <location>
        <begin position="247"/>
        <end position="264"/>
    </location>
</feature>
<evidence type="ECO:0000256" key="8">
    <source>
        <dbReference type="ARBA" id="ARBA00023136"/>
    </source>
</evidence>
<evidence type="ECO:0000259" key="13">
    <source>
        <dbReference type="Pfam" id="PF18075"/>
    </source>
</evidence>
<dbReference type="PANTHER" id="PTHR47755">
    <property type="entry name" value="CELL DIVISION PROTEIN FTSX"/>
    <property type="match status" value="1"/>
</dbReference>
<dbReference type="InterPro" id="IPR003838">
    <property type="entry name" value="ABC3_permease_C"/>
</dbReference>
<dbReference type="EMBL" id="JACRSX010000017">
    <property type="protein sequence ID" value="MBC8563184.1"/>
    <property type="molecule type" value="Genomic_DNA"/>
</dbReference>
<keyword evidence="8 10" id="KW-0472">Membrane</keyword>
<name>A0ABR7N3Q6_9FIRM</name>
<comment type="function">
    <text evidence="10">Part of the ABC transporter FtsEX involved in asymmetric cellular division facilitating the initiation of sporulation.</text>
</comment>
<evidence type="ECO:0000313" key="15">
    <source>
        <dbReference type="Proteomes" id="UP000606193"/>
    </source>
</evidence>
<gene>
    <name evidence="14" type="ORF">H8704_11180</name>
</gene>
<feature type="transmembrane region" description="Helical" evidence="11">
    <location>
        <begin position="221"/>
        <end position="240"/>
    </location>
</feature>
<dbReference type="Gene3D" id="3.30.70.3040">
    <property type="match status" value="1"/>
</dbReference>
<feature type="transmembrane region" description="Helical" evidence="11">
    <location>
        <begin position="270"/>
        <end position="289"/>
    </location>
</feature>
<accession>A0ABR7N3Q6</accession>
<feature type="transmembrane region" description="Helical" evidence="11">
    <location>
        <begin position="20"/>
        <end position="43"/>
    </location>
</feature>
<dbReference type="Pfam" id="PF18075">
    <property type="entry name" value="FtsX_ECD"/>
    <property type="match status" value="1"/>
</dbReference>